<dbReference type="EMBL" id="CAJVQC010001251">
    <property type="protein sequence ID" value="CAG8490684.1"/>
    <property type="molecule type" value="Genomic_DNA"/>
</dbReference>
<reference evidence="1" key="1">
    <citation type="submission" date="2021-06" db="EMBL/GenBank/DDBJ databases">
        <authorList>
            <person name="Kallberg Y."/>
            <person name="Tangrot J."/>
            <person name="Rosling A."/>
        </authorList>
    </citation>
    <scope>NUCLEOTIDE SEQUENCE</scope>
    <source>
        <strain evidence="1">MA461A</strain>
    </source>
</reference>
<accession>A0ACA9KSI3</accession>
<dbReference type="Proteomes" id="UP000789920">
    <property type="component" value="Unassembled WGS sequence"/>
</dbReference>
<comment type="caution">
    <text evidence="1">The sequence shown here is derived from an EMBL/GenBank/DDBJ whole genome shotgun (WGS) entry which is preliminary data.</text>
</comment>
<gene>
    <name evidence="1" type="ORF">RPERSI_LOCUS1375</name>
</gene>
<protein>
    <submittedName>
        <fullName evidence="1">8093_t:CDS:1</fullName>
    </submittedName>
</protein>
<proteinExistence type="predicted"/>
<evidence type="ECO:0000313" key="2">
    <source>
        <dbReference type="Proteomes" id="UP000789920"/>
    </source>
</evidence>
<name>A0ACA9KSI3_9GLOM</name>
<feature type="non-terminal residue" evidence="1">
    <location>
        <position position="1"/>
    </location>
</feature>
<evidence type="ECO:0000313" key="1">
    <source>
        <dbReference type="EMBL" id="CAG8490684.1"/>
    </source>
</evidence>
<keyword evidence="2" id="KW-1185">Reference proteome</keyword>
<sequence>DTENTTIIKNNTETQYTEIIKNDTVKNHTEEVKYPEFDIIFDEYVKKHNKIVDELLKPSNESNVLELPKVIVAKPDMVTGYGNRLVGVVCGFIYSLLTDRLFFIDGYDHFESYYVKDFEHNWKVVEHLYQHSTSRYLHDINSYNDFPLVVRGNFSNETTDILYVHTWDYVCAPITSNPYYKNWFEKIIPDYRVFTAVSLNLLRVHPDINQKVETFANNNFNDHVIGIHFREKKSPHDYLIPLEHYVNVVKMLLVETSNTNVSLFVAADNNNGLKKLLNSLNETINSNGFNSSVKIFHTEDNLDAHNPVSYNTGSEVGALVDLKLLSICDDLVITYGSSFGFLAAGWSKKASRKRGPFIVMPIKNSPEDLTEVDKVWVWGATSSEPCMYLSKWLMKHEDEETVRVFKTNPLWMHFSQCHWPHDY</sequence>
<organism evidence="1 2">
    <name type="scientific">Racocetra persica</name>
    <dbReference type="NCBI Taxonomy" id="160502"/>
    <lineage>
        <taxon>Eukaryota</taxon>
        <taxon>Fungi</taxon>
        <taxon>Fungi incertae sedis</taxon>
        <taxon>Mucoromycota</taxon>
        <taxon>Glomeromycotina</taxon>
        <taxon>Glomeromycetes</taxon>
        <taxon>Diversisporales</taxon>
        <taxon>Gigasporaceae</taxon>
        <taxon>Racocetra</taxon>
    </lineage>
</organism>